<dbReference type="PANTHER" id="PTHR43228">
    <property type="entry name" value="TWO-COMPONENT RESPONSE REGULATOR"/>
    <property type="match status" value="1"/>
</dbReference>
<evidence type="ECO:0000256" key="1">
    <source>
        <dbReference type="PROSITE-ProRule" id="PRU00169"/>
    </source>
</evidence>
<dbReference type="PANTHER" id="PTHR43228:SF1">
    <property type="entry name" value="TWO-COMPONENT RESPONSE REGULATOR ARR22"/>
    <property type="match status" value="1"/>
</dbReference>
<evidence type="ECO:0000313" key="4">
    <source>
        <dbReference type="Proteomes" id="UP000215215"/>
    </source>
</evidence>
<evidence type="ECO:0000259" key="2">
    <source>
        <dbReference type="PROSITE" id="PS50110"/>
    </source>
</evidence>
<dbReference type="Proteomes" id="UP000215215">
    <property type="component" value="Unassembled WGS sequence"/>
</dbReference>
<dbReference type="EMBL" id="NOZQ01000113">
    <property type="protein sequence ID" value="OYD15535.1"/>
    <property type="molecule type" value="Genomic_DNA"/>
</dbReference>
<dbReference type="PROSITE" id="PS50110">
    <property type="entry name" value="RESPONSE_REGULATORY"/>
    <property type="match status" value="1"/>
</dbReference>
<sequence>MTVMIVDDEPVLHELLRDIFELNGYEVVGDAYDGEEALRIYRTLLLSYRRPDVVIMDHRMPGKDGVETAVEMLEIDRSTKILFASADESAREKALGLGAVDFILKPFEISDILVAVEKLEREKKNLTK</sequence>
<dbReference type="InterPro" id="IPR011006">
    <property type="entry name" value="CheY-like_superfamily"/>
</dbReference>
<organism evidence="3 4">
    <name type="scientific">candidate division WOR-3 bacterium JGI_Cruoil_03_44_89</name>
    <dbReference type="NCBI Taxonomy" id="1973748"/>
    <lineage>
        <taxon>Bacteria</taxon>
        <taxon>Bacteria division WOR-3</taxon>
    </lineage>
</organism>
<dbReference type="InterPro" id="IPR052048">
    <property type="entry name" value="ST_Response_Regulator"/>
</dbReference>
<protein>
    <recommendedName>
        <fullName evidence="2">Response regulatory domain-containing protein</fullName>
    </recommendedName>
</protein>
<dbReference type="Pfam" id="PF00072">
    <property type="entry name" value="Response_reg"/>
    <property type="match status" value="1"/>
</dbReference>
<evidence type="ECO:0000313" key="3">
    <source>
        <dbReference type="EMBL" id="OYD15535.1"/>
    </source>
</evidence>
<accession>A0A235BVC3</accession>
<feature type="domain" description="Response regulatory" evidence="2">
    <location>
        <begin position="2"/>
        <end position="120"/>
    </location>
</feature>
<reference evidence="3 4" key="1">
    <citation type="submission" date="2017-07" db="EMBL/GenBank/DDBJ databases">
        <title>Recovery of genomes from metagenomes via a dereplication, aggregation, and scoring strategy.</title>
        <authorList>
            <person name="Sieber C.M."/>
            <person name="Probst A.J."/>
            <person name="Sharrar A."/>
            <person name="Thomas B.C."/>
            <person name="Hess M."/>
            <person name="Tringe S.G."/>
            <person name="Banfield J.F."/>
        </authorList>
    </citation>
    <scope>NUCLEOTIDE SEQUENCE [LARGE SCALE GENOMIC DNA]</scope>
    <source>
        <strain evidence="3">JGI_Cruoil_03_44_89</strain>
    </source>
</reference>
<comment type="caution">
    <text evidence="3">The sequence shown here is derived from an EMBL/GenBank/DDBJ whole genome shotgun (WGS) entry which is preliminary data.</text>
</comment>
<dbReference type="InterPro" id="IPR001789">
    <property type="entry name" value="Sig_transdc_resp-reg_receiver"/>
</dbReference>
<dbReference type="GO" id="GO:0000160">
    <property type="term" value="P:phosphorelay signal transduction system"/>
    <property type="evidence" value="ECO:0007669"/>
    <property type="project" value="InterPro"/>
</dbReference>
<dbReference type="SUPFAM" id="SSF52172">
    <property type="entry name" value="CheY-like"/>
    <property type="match status" value="1"/>
</dbReference>
<dbReference type="SMART" id="SM00448">
    <property type="entry name" value="REC"/>
    <property type="match status" value="1"/>
</dbReference>
<gene>
    <name evidence="3" type="ORF">CH333_05495</name>
</gene>
<keyword evidence="1" id="KW-0597">Phosphoprotein</keyword>
<name>A0A235BVC3_UNCW3</name>
<dbReference type="Gene3D" id="3.40.50.2300">
    <property type="match status" value="1"/>
</dbReference>
<dbReference type="AlphaFoldDB" id="A0A235BVC3"/>
<proteinExistence type="predicted"/>
<feature type="modified residue" description="4-aspartylphosphate" evidence="1">
    <location>
        <position position="57"/>
    </location>
</feature>